<organism evidence="6 7">
    <name type="scientific">Hypocrea virens (strain Gv29-8 / FGSC 10586)</name>
    <name type="common">Gliocladium virens</name>
    <name type="synonym">Trichoderma virens</name>
    <dbReference type="NCBI Taxonomy" id="413071"/>
    <lineage>
        <taxon>Eukaryota</taxon>
        <taxon>Fungi</taxon>
        <taxon>Dikarya</taxon>
        <taxon>Ascomycota</taxon>
        <taxon>Pezizomycotina</taxon>
        <taxon>Sordariomycetes</taxon>
        <taxon>Hypocreomycetidae</taxon>
        <taxon>Hypocreales</taxon>
        <taxon>Hypocreaceae</taxon>
        <taxon>Trichoderma</taxon>
    </lineage>
</organism>
<dbReference type="InterPro" id="IPR002110">
    <property type="entry name" value="Ankyrin_rpt"/>
</dbReference>
<feature type="domain" description="Nephrocystin 3-like N-terminal" evidence="5">
    <location>
        <begin position="339"/>
        <end position="524"/>
    </location>
</feature>
<dbReference type="Pfam" id="PF22939">
    <property type="entry name" value="WHD_GPIID"/>
    <property type="match status" value="1"/>
</dbReference>
<gene>
    <name evidence="6" type="ORF">TRIVIDRAFT_159832</name>
</gene>
<dbReference type="Pfam" id="PF17100">
    <property type="entry name" value="NACHT_N"/>
    <property type="match status" value="1"/>
</dbReference>
<dbReference type="AlphaFoldDB" id="G9N5N4"/>
<accession>G9N5N4</accession>
<dbReference type="eggNOG" id="KOG4177">
    <property type="taxonomic scope" value="Eukaryota"/>
</dbReference>
<protein>
    <submittedName>
        <fullName evidence="6">Uncharacterized protein</fullName>
    </submittedName>
</protein>
<dbReference type="Gene3D" id="3.40.50.300">
    <property type="entry name" value="P-loop containing nucleotide triphosphate hydrolases"/>
    <property type="match status" value="1"/>
</dbReference>
<feature type="repeat" description="ANK" evidence="2">
    <location>
        <begin position="867"/>
        <end position="897"/>
    </location>
</feature>
<feature type="domain" description="GPI inositol-deacylase winged helix" evidence="4">
    <location>
        <begin position="632"/>
        <end position="725"/>
    </location>
</feature>
<dbReference type="OrthoDB" id="163438at2759"/>
<dbReference type="GeneID" id="25788459"/>
<evidence type="ECO:0000259" key="3">
    <source>
        <dbReference type="Pfam" id="PF17100"/>
    </source>
</evidence>
<dbReference type="InterPro" id="IPR027417">
    <property type="entry name" value="P-loop_NTPase"/>
</dbReference>
<dbReference type="HOGENOM" id="CLU_000288_34_7_1"/>
<reference evidence="6 7" key="1">
    <citation type="journal article" date="2011" name="Genome Biol.">
        <title>Comparative genome sequence analysis underscores mycoparasitism as the ancestral life style of Trichoderma.</title>
        <authorList>
            <person name="Kubicek C.P."/>
            <person name="Herrera-Estrella A."/>
            <person name="Seidl-Seiboth V."/>
            <person name="Martinez D.A."/>
            <person name="Druzhinina I.S."/>
            <person name="Thon M."/>
            <person name="Zeilinger S."/>
            <person name="Casas-Flores S."/>
            <person name="Horwitz B.A."/>
            <person name="Mukherjee P.K."/>
            <person name="Mukherjee M."/>
            <person name="Kredics L."/>
            <person name="Alcaraz L.D."/>
            <person name="Aerts A."/>
            <person name="Antal Z."/>
            <person name="Atanasova L."/>
            <person name="Cervantes-Badillo M.G."/>
            <person name="Challacombe J."/>
            <person name="Chertkov O."/>
            <person name="McCluskey K."/>
            <person name="Coulpier F."/>
            <person name="Deshpande N."/>
            <person name="von Doehren H."/>
            <person name="Ebbole D.J."/>
            <person name="Esquivel-Naranjo E.U."/>
            <person name="Fekete E."/>
            <person name="Flipphi M."/>
            <person name="Glaser F."/>
            <person name="Gomez-Rodriguez E.Y."/>
            <person name="Gruber S."/>
            <person name="Han C."/>
            <person name="Henrissat B."/>
            <person name="Hermosa R."/>
            <person name="Hernandez-Onate M."/>
            <person name="Karaffa L."/>
            <person name="Kosti I."/>
            <person name="Le Crom S."/>
            <person name="Lindquist E."/>
            <person name="Lucas S."/>
            <person name="Luebeck M."/>
            <person name="Luebeck P.S."/>
            <person name="Margeot A."/>
            <person name="Metz B."/>
            <person name="Misra M."/>
            <person name="Nevalainen H."/>
            <person name="Omann M."/>
            <person name="Packer N."/>
            <person name="Perrone G."/>
            <person name="Uresti-Rivera E.E."/>
            <person name="Salamov A."/>
            <person name="Schmoll M."/>
            <person name="Seiboth B."/>
            <person name="Shapiro H."/>
            <person name="Sukno S."/>
            <person name="Tamayo-Ramos J.A."/>
            <person name="Tisch D."/>
            <person name="Wiest A."/>
            <person name="Wilkinson H.H."/>
            <person name="Zhang M."/>
            <person name="Coutinho P.M."/>
            <person name="Kenerley C.M."/>
            <person name="Monte E."/>
            <person name="Baker S.E."/>
            <person name="Grigoriev I.V."/>
        </authorList>
    </citation>
    <scope>NUCLEOTIDE SEQUENCE [LARGE SCALE GENOMIC DNA]</scope>
    <source>
        <strain evidence="7">Gv29-8 / FGSC 10586</strain>
    </source>
</reference>
<evidence type="ECO:0000259" key="4">
    <source>
        <dbReference type="Pfam" id="PF22939"/>
    </source>
</evidence>
<evidence type="ECO:0000313" key="6">
    <source>
        <dbReference type="EMBL" id="EHK18076.1"/>
    </source>
</evidence>
<evidence type="ECO:0000256" key="1">
    <source>
        <dbReference type="ARBA" id="ARBA00022737"/>
    </source>
</evidence>
<dbReference type="Gene3D" id="1.25.40.20">
    <property type="entry name" value="Ankyrin repeat-containing domain"/>
    <property type="match status" value="1"/>
</dbReference>
<keyword evidence="2" id="KW-0040">ANK repeat</keyword>
<dbReference type="PROSITE" id="PS50088">
    <property type="entry name" value="ANK_REPEAT"/>
    <property type="match status" value="1"/>
</dbReference>
<feature type="domain" description="NWD NACHT-NTPase N-terminal" evidence="3">
    <location>
        <begin position="55"/>
        <end position="265"/>
    </location>
</feature>
<keyword evidence="1" id="KW-0677">Repeat</keyword>
<evidence type="ECO:0000256" key="2">
    <source>
        <dbReference type="PROSITE-ProRule" id="PRU00023"/>
    </source>
</evidence>
<dbReference type="PROSITE" id="PS50297">
    <property type="entry name" value="ANK_REP_REGION"/>
    <property type="match status" value="1"/>
</dbReference>
<comment type="caution">
    <text evidence="6">The sequence shown here is derived from an EMBL/GenBank/DDBJ whole genome shotgun (WGS) entry which is preliminary data.</text>
</comment>
<dbReference type="PANTHER" id="PTHR10039:SF17">
    <property type="entry name" value="FUNGAL STAND N-TERMINAL GOODBYE DOMAIN-CONTAINING PROTEIN-RELATED"/>
    <property type="match status" value="1"/>
</dbReference>
<dbReference type="RefSeq" id="XP_013952274.1">
    <property type="nucleotide sequence ID" value="XM_014096799.1"/>
</dbReference>
<dbReference type="VEuPathDB" id="FungiDB:TRIVIDRAFT_159832"/>
<dbReference type="SMART" id="SM00248">
    <property type="entry name" value="ANK"/>
    <property type="match status" value="1"/>
</dbReference>
<evidence type="ECO:0000313" key="7">
    <source>
        <dbReference type="Proteomes" id="UP000007115"/>
    </source>
</evidence>
<dbReference type="Pfam" id="PF24883">
    <property type="entry name" value="NPHP3_N"/>
    <property type="match status" value="1"/>
</dbReference>
<dbReference type="InterPro" id="IPR054471">
    <property type="entry name" value="GPIID_WHD"/>
</dbReference>
<dbReference type="STRING" id="413071.G9N5N4"/>
<dbReference type="SUPFAM" id="SSF48403">
    <property type="entry name" value="Ankyrin repeat"/>
    <property type="match status" value="1"/>
</dbReference>
<feature type="non-terminal residue" evidence="6">
    <location>
        <position position="897"/>
    </location>
</feature>
<proteinExistence type="predicted"/>
<dbReference type="InParanoid" id="G9N5N4"/>
<dbReference type="OMA" id="IWISAGP"/>
<dbReference type="PANTHER" id="PTHR10039">
    <property type="entry name" value="AMELOGENIN"/>
    <property type="match status" value="1"/>
</dbReference>
<dbReference type="Proteomes" id="UP000007115">
    <property type="component" value="Unassembled WGS sequence"/>
</dbReference>
<dbReference type="InterPro" id="IPR036770">
    <property type="entry name" value="Ankyrin_rpt-contain_sf"/>
</dbReference>
<dbReference type="Pfam" id="PF00023">
    <property type="entry name" value="Ank"/>
    <property type="match status" value="1"/>
</dbReference>
<evidence type="ECO:0000259" key="5">
    <source>
        <dbReference type="Pfam" id="PF24883"/>
    </source>
</evidence>
<sequence>MASNNNASGGSKQNNISVHTRLFNRENYYVNSVTDSLRASVAVPLDNLSFDDDTDLWTRAYGAVQKREAKLMKSYMKHLNDLQAVGDSITDGDLLDPVYIDSTVNQLMNIRETKKIQVIMPRANTEIQEEIEKLAKSLIWSDEVVRAASKTQPYVALAWSSVSIFLSLLSDISVYNKEMLKGFNKLIDMQVFWKACEETHLTSSNSKPLYHLREPMAELYSFIIEYQARAICHVAKPPISRTFECVIGSDDWTEMMRPIQNLEQNCLHHITEWQKADIYNNSKIQLEAIRKQVILQDEILQDMKKGKQDDMEQNLFGNLAEASGNYARNKDINPKRVPGTCEWFLRDERFCNWRDRQAGALLWVSAGPGCGKSVLSRCLIDEGHLTPNSTITIQPPVIRASQRPSVICYFFFKDGNAEQIDGTQAFCAILHELFKHPLTSNLIAYALPSHRTHQKTLTNKMDVLWQILVDCAKFSSADIICVLDALDECRGDSAQRLLGMIESSSSQQGELFGSSKLKFLITSRPYDDLKWSFDRLLSVATYLHFDGDEKSGQIGEEINLVIDTKVQHFAAPFSEEDRDMISKRLKSMENRTYLWLHLTLDIIEKKRSAYSRSSDIEELLCELPPNVAGAYEKILSRSQHERKVEALLQIVLAATRPLTLEEANNALALAVEEGGFSAYATLQGKLWPQNTFKTTVQNLCGLFISIHDSKLWFIHQTAREFLVSHEQPGPEKWKGRLSLPKSHGVLSRACINYLQILDPKCESPRNEYPLFYYAAANWCLHFRSQDAASTELLRKPARELCRISSPQAEFCFRQRGPVSIIPWYDIEKSSDLHFAAVLGLPAVVYDVIVHEHADVNVETFSSLDIRNTSPPLHFAIINRHLEVMQVLLDHGANVGKY</sequence>
<dbReference type="EMBL" id="ABDF02000087">
    <property type="protein sequence ID" value="EHK18076.1"/>
    <property type="molecule type" value="Genomic_DNA"/>
</dbReference>
<dbReference type="InterPro" id="IPR056884">
    <property type="entry name" value="NPHP3-like_N"/>
</dbReference>
<keyword evidence="7" id="KW-1185">Reference proteome</keyword>
<name>G9N5N4_HYPVG</name>
<dbReference type="InterPro" id="IPR031359">
    <property type="entry name" value="NACHT_N"/>
</dbReference>